<evidence type="ECO:0000313" key="1">
    <source>
        <dbReference type="EMBL" id="CAI9262087.1"/>
    </source>
</evidence>
<evidence type="ECO:0000313" key="2">
    <source>
        <dbReference type="Proteomes" id="UP001177003"/>
    </source>
</evidence>
<dbReference type="Proteomes" id="UP001177003">
    <property type="component" value="Chromosome 0"/>
</dbReference>
<dbReference type="AlphaFoldDB" id="A0AA35VFT0"/>
<keyword evidence="2" id="KW-1185">Reference proteome</keyword>
<accession>A0AA35VFT0</accession>
<organism evidence="1 2">
    <name type="scientific">Lactuca saligna</name>
    <name type="common">Willowleaf lettuce</name>
    <dbReference type="NCBI Taxonomy" id="75948"/>
    <lineage>
        <taxon>Eukaryota</taxon>
        <taxon>Viridiplantae</taxon>
        <taxon>Streptophyta</taxon>
        <taxon>Embryophyta</taxon>
        <taxon>Tracheophyta</taxon>
        <taxon>Spermatophyta</taxon>
        <taxon>Magnoliopsida</taxon>
        <taxon>eudicotyledons</taxon>
        <taxon>Gunneridae</taxon>
        <taxon>Pentapetalae</taxon>
        <taxon>asterids</taxon>
        <taxon>campanulids</taxon>
        <taxon>Asterales</taxon>
        <taxon>Asteraceae</taxon>
        <taxon>Cichorioideae</taxon>
        <taxon>Cichorieae</taxon>
        <taxon>Lactucinae</taxon>
        <taxon>Lactuca</taxon>
    </lineage>
</organism>
<name>A0AA35VFT0_LACSI</name>
<gene>
    <name evidence="1" type="ORF">LSALG_LOCUS2841</name>
</gene>
<reference evidence="1" key="1">
    <citation type="submission" date="2023-04" db="EMBL/GenBank/DDBJ databases">
        <authorList>
            <person name="Vijverberg K."/>
            <person name="Xiong W."/>
            <person name="Schranz E."/>
        </authorList>
    </citation>
    <scope>NUCLEOTIDE SEQUENCE</scope>
</reference>
<dbReference type="EMBL" id="OX465086">
    <property type="protein sequence ID" value="CAI9262087.1"/>
    <property type="molecule type" value="Genomic_DNA"/>
</dbReference>
<sequence>MREAVDEPNIHWLEHSVSFDLSDSQLDFPITPRAFLFRCFEKIEKAPLSDYDVNHMLFSFYLKYAKPQFKTWSSQKIGVVKVYAPVPTEKFINVKFKGFQGASHIEDEFTLIDQPCMNPYDWISLFLILSKDE</sequence>
<protein>
    <submittedName>
        <fullName evidence="1">Uncharacterized protein</fullName>
    </submittedName>
</protein>
<proteinExistence type="predicted"/>